<dbReference type="InterPro" id="IPR043472">
    <property type="entry name" value="Macro_dom-like"/>
</dbReference>
<evidence type="ECO:0000256" key="1">
    <source>
        <dbReference type="SAM" id="MobiDB-lite"/>
    </source>
</evidence>
<dbReference type="Pfam" id="PF10021">
    <property type="entry name" value="PARG_cat_microb"/>
    <property type="match status" value="1"/>
</dbReference>
<accession>A0A5C3KSN8</accession>
<proteinExistence type="predicted"/>
<dbReference type="Gene3D" id="3.40.220.10">
    <property type="entry name" value="Leucine Aminopeptidase, subunit E, domain 1"/>
    <property type="match status" value="1"/>
</dbReference>
<feature type="domain" description="Microbial-type PARG catalytic" evidence="2">
    <location>
        <begin position="47"/>
        <end position="143"/>
    </location>
</feature>
<keyword evidence="4" id="KW-1185">Reference proteome</keyword>
<evidence type="ECO:0000313" key="4">
    <source>
        <dbReference type="Proteomes" id="UP000307440"/>
    </source>
</evidence>
<evidence type="ECO:0000259" key="2">
    <source>
        <dbReference type="Pfam" id="PF10021"/>
    </source>
</evidence>
<dbReference type="SUPFAM" id="SSF52949">
    <property type="entry name" value="Macro domain-like"/>
    <property type="match status" value="1"/>
</dbReference>
<dbReference type="PIRSF" id="PIRSF014899">
    <property type="entry name" value="UCP014899"/>
    <property type="match status" value="1"/>
</dbReference>
<dbReference type="InterPro" id="IPR019261">
    <property type="entry name" value="PARG_cat_microbial"/>
</dbReference>
<dbReference type="PANTHER" id="PTHR35596:SF1">
    <property type="entry name" value="MICROBIAL-TYPE PARG CATALYTIC DOMAIN-CONTAINING PROTEIN"/>
    <property type="match status" value="1"/>
</dbReference>
<dbReference type="EMBL" id="ML210223">
    <property type="protein sequence ID" value="TFK23225.1"/>
    <property type="molecule type" value="Genomic_DNA"/>
</dbReference>
<name>A0A5C3KSN8_COPMA</name>
<sequence>MSRTGGEEDKRSNYHGQKEEHSSQGATRDSAFIPEQLPALDPAKCPNAPQSNVEVVNSASFTAARKLINQVPDAKGKMSVLNLASDEDRAGGWIYTLSKTQEEALCYSSTLYETLKLSYYPWSNVGPGSVAGVFSPGVVIFKDDLDHGCRDLASEEREVVSVITVAAPRGPTLTKDRQSFRVPSVLEDLRGKIRLVYRMAAHNGQSYMILGAMGCGAYRCPSRLVAEQMKEILLEPEFKGWFHRVVFAVYSHPSTYETNFDVFSEVFRDTTIGDSPA</sequence>
<protein>
    <recommendedName>
        <fullName evidence="2">Microbial-type PARG catalytic domain-containing protein</fullName>
    </recommendedName>
</protein>
<organism evidence="3 4">
    <name type="scientific">Coprinopsis marcescibilis</name>
    <name type="common">Agaric fungus</name>
    <name type="synonym">Psathyrella marcescibilis</name>
    <dbReference type="NCBI Taxonomy" id="230819"/>
    <lineage>
        <taxon>Eukaryota</taxon>
        <taxon>Fungi</taxon>
        <taxon>Dikarya</taxon>
        <taxon>Basidiomycota</taxon>
        <taxon>Agaricomycotina</taxon>
        <taxon>Agaricomycetes</taxon>
        <taxon>Agaricomycetidae</taxon>
        <taxon>Agaricales</taxon>
        <taxon>Agaricineae</taxon>
        <taxon>Psathyrellaceae</taxon>
        <taxon>Coprinopsis</taxon>
    </lineage>
</organism>
<dbReference type="Proteomes" id="UP000307440">
    <property type="component" value="Unassembled WGS sequence"/>
</dbReference>
<dbReference type="STRING" id="230819.A0A5C3KSN8"/>
<feature type="compositionally biased region" description="Basic and acidic residues" evidence="1">
    <location>
        <begin position="1"/>
        <end position="22"/>
    </location>
</feature>
<dbReference type="InterPro" id="IPR012664">
    <property type="entry name" value="CHP02452"/>
</dbReference>
<dbReference type="AlphaFoldDB" id="A0A5C3KSN8"/>
<feature type="region of interest" description="Disordered" evidence="1">
    <location>
        <begin position="1"/>
        <end position="46"/>
    </location>
</feature>
<reference evidence="3 4" key="1">
    <citation type="journal article" date="2019" name="Nat. Ecol. Evol.">
        <title>Megaphylogeny resolves global patterns of mushroom evolution.</title>
        <authorList>
            <person name="Varga T."/>
            <person name="Krizsan K."/>
            <person name="Foldi C."/>
            <person name="Dima B."/>
            <person name="Sanchez-Garcia M."/>
            <person name="Sanchez-Ramirez S."/>
            <person name="Szollosi G.J."/>
            <person name="Szarkandi J.G."/>
            <person name="Papp V."/>
            <person name="Albert L."/>
            <person name="Andreopoulos W."/>
            <person name="Angelini C."/>
            <person name="Antonin V."/>
            <person name="Barry K.W."/>
            <person name="Bougher N.L."/>
            <person name="Buchanan P."/>
            <person name="Buyck B."/>
            <person name="Bense V."/>
            <person name="Catcheside P."/>
            <person name="Chovatia M."/>
            <person name="Cooper J."/>
            <person name="Damon W."/>
            <person name="Desjardin D."/>
            <person name="Finy P."/>
            <person name="Geml J."/>
            <person name="Haridas S."/>
            <person name="Hughes K."/>
            <person name="Justo A."/>
            <person name="Karasinski D."/>
            <person name="Kautmanova I."/>
            <person name="Kiss B."/>
            <person name="Kocsube S."/>
            <person name="Kotiranta H."/>
            <person name="LaButti K.M."/>
            <person name="Lechner B.E."/>
            <person name="Liimatainen K."/>
            <person name="Lipzen A."/>
            <person name="Lukacs Z."/>
            <person name="Mihaltcheva S."/>
            <person name="Morgado L.N."/>
            <person name="Niskanen T."/>
            <person name="Noordeloos M.E."/>
            <person name="Ohm R.A."/>
            <person name="Ortiz-Santana B."/>
            <person name="Ovrebo C."/>
            <person name="Racz N."/>
            <person name="Riley R."/>
            <person name="Savchenko A."/>
            <person name="Shiryaev A."/>
            <person name="Soop K."/>
            <person name="Spirin V."/>
            <person name="Szebenyi C."/>
            <person name="Tomsovsky M."/>
            <person name="Tulloss R.E."/>
            <person name="Uehling J."/>
            <person name="Grigoriev I.V."/>
            <person name="Vagvolgyi C."/>
            <person name="Papp T."/>
            <person name="Martin F.M."/>
            <person name="Miettinen O."/>
            <person name="Hibbett D.S."/>
            <person name="Nagy L.G."/>
        </authorList>
    </citation>
    <scope>NUCLEOTIDE SEQUENCE [LARGE SCALE GENOMIC DNA]</scope>
    <source>
        <strain evidence="3 4">CBS 121175</strain>
    </source>
</reference>
<dbReference type="OrthoDB" id="9985428at2759"/>
<dbReference type="PANTHER" id="PTHR35596">
    <property type="entry name" value="DUF2263 DOMAIN-CONTAINING PROTEIN"/>
    <property type="match status" value="1"/>
</dbReference>
<gene>
    <name evidence="3" type="ORF">FA15DRAFT_688005</name>
</gene>
<dbReference type="NCBIfam" id="TIGR02452">
    <property type="entry name" value="TIGR02452 family protein"/>
    <property type="match status" value="1"/>
</dbReference>
<evidence type="ECO:0000313" key="3">
    <source>
        <dbReference type="EMBL" id="TFK23225.1"/>
    </source>
</evidence>